<comment type="caution">
    <text evidence="1">The sequence shown here is derived from an EMBL/GenBank/DDBJ whole genome shotgun (WGS) entry which is preliminary data.</text>
</comment>
<dbReference type="InterPro" id="IPR021352">
    <property type="entry name" value="DUF2971"/>
</dbReference>
<name>A0ABT3GSA0_9BACT</name>
<proteinExistence type="predicted"/>
<keyword evidence="2" id="KW-1185">Reference proteome</keyword>
<sequence length="236" mass="27077">MRLFRYFDSVGALRTLEDKRLRVGRIHALNDPFECLPGLVGIRPEGEAIADYIMRKFVGVLSESAGVICFSDNARESVLWSHYADHHRGIVLEFEVTDDPSKCIKMEYSDERLSVDYASFYGEGGREYFDPIFKKLSSRKSTGWAYEKEYRLYQSLAECKIGGGFYFCPIPPFCVRRVIIGWRSKVETSYVERVLSHNGWSHCVVTRAKVSPESFLIDYDTTEREVSSDAEKLGDD</sequence>
<evidence type="ECO:0000313" key="1">
    <source>
        <dbReference type="EMBL" id="MCW1926343.1"/>
    </source>
</evidence>
<protein>
    <submittedName>
        <fullName evidence="1">DUF2971 domain-containing protein</fullName>
    </submittedName>
</protein>
<organism evidence="1 2">
    <name type="scientific">Luteolibacter arcticus</name>
    <dbReference type="NCBI Taxonomy" id="1581411"/>
    <lineage>
        <taxon>Bacteria</taxon>
        <taxon>Pseudomonadati</taxon>
        <taxon>Verrucomicrobiota</taxon>
        <taxon>Verrucomicrobiia</taxon>
        <taxon>Verrucomicrobiales</taxon>
        <taxon>Verrucomicrobiaceae</taxon>
        <taxon>Luteolibacter</taxon>
    </lineage>
</organism>
<accession>A0ABT3GSA0</accession>
<evidence type="ECO:0000313" key="2">
    <source>
        <dbReference type="Proteomes" id="UP001320876"/>
    </source>
</evidence>
<dbReference type="RefSeq" id="WP_264490451.1">
    <property type="nucleotide sequence ID" value="NZ_JAPDDT010000024.1"/>
</dbReference>
<dbReference type="Proteomes" id="UP001320876">
    <property type="component" value="Unassembled WGS sequence"/>
</dbReference>
<reference evidence="1 2" key="1">
    <citation type="submission" date="2022-10" db="EMBL/GenBank/DDBJ databases">
        <title>Luteolibacter arcticus strain CCTCC AB 2014275, whole genome shotgun sequencing project.</title>
        <authorList>
            <person name="Zhao G."/>
            <person name="Shen L."/>
        </authorList>
    </citation>
    <scope>NUCLEOTIDE SEQUENCE [LARGE SCALE GENOMIC DNA]</scope>
    <source>
        <strain evidence="1 2">CCTCC AB 2014275</strain>
    </source>
</reference>
<dbReference type="Pfam" id="PF11185">
    <property type="entry name" value="DUF2971"/>
    <property type="match status" value="1"/>
</dbReference>
<dbReference type="EMBL" id="JAPDDT010000024">
    <property type="protein sequence ID" value="MCW1926343.1"/>
    <property type="molecule type" value="Genomic_DNA"/>
</dbReference>
<gene>
    <name evidence="1" type="ORF">OKA05_27575</name>
</gene>